<comment type="caution">
    <text evidence="1">The sequence shown here is derived from an EMBL/GenBank/DDBJ whole genome shotgun (WGS) entry which is preliminary data.</text>
</comment>
<accession>A0AAW3J0X1</accession>
<dbReference type="Proteomes" id="UP000037697">
    <property type="component" value="Unassembled WGS sequence"/>
</dbReference>
<sequence length="726" mass="84464">MLFNHTKEPVVICSKSELKENILNALSLTKKVICKRQGVKELTRADGLNEKARNGSTKLSIFKYLDEFERDFKLDEVWLNKVYELADTDPKKSREIFHTILPEYSKFSKITLNDARGLRSDLKLFLHCCWASKFLLLPTTFGDLPKQRLGKNGSMQEYADDAYPEILRIIRAPFFEKLECEIDITQYMAKASLKNFMWYAHRYVRACAAWEVEDITNELLKEITSNPVKGVTRTVDWYFALHASLPNRVQFDTENVFVRSGISGLKGKLSTDNFNPIELEQHPAIPVWIKDVNEYIDALRENTKKSYHKDQSTIRKGMQILMASGDPIPNPKDIKRTHAKLIAKGLGVNVAPSTHKQYLYQFDGFLDYLAMIYDDFKRPLSRKLDFPRVGRSKGTVKELIHEDSFASYLSYLYGVAEWVWYMNHFHPDRNNFIRNKPSEKRTIKTAETGFTPIFRCNDKYYPIDEIPTKIASPLIPKENQICQLESCTFLPHYIHLSIVMAETGIRLIALRFLDEQTYDKNVNRDLFDEHSYLITKLWVNSDKSHDAWEADVYETVIGILDRQSVWKNTFLNGEDAPIYYDGHKESSFDMLKPLFAQVDPHFRIRPSFAVVTDYTYRKIFKYILMHFSYVYSKISKDNVTPIPINHDKNLEENLQRVKEFVGKNKIPVTPHSMRSQVVSEYITVLPPSIIKKTTGHIEDSSVIYYAQIKPRYLNAQKAAQEEAFRD</sequence>
<dbReference type="EMBL" id="LIRS01000032">
    <property type="protein sequence ID" value="KOY40420.1"/>
    <property type="molecule type" value="Genomic_DNA"/>
</dbReference>
<feature type="non-terminal residue" evidence="1">
    <location>
        <position position="726"/>
    </location>
</feature>
<reference evidence="1 2" key="1">
    <citation type="submission" date="2015-07" db="EMBL/GenBank/DDBJ databases">
        <title>Foodborne Vibrio parahaemolyticus Isolates.</title>
        <authorList>
            <person name="Ronholm J."/>
            <person name="Petronella N."/>
            <person name="Kenwell R."/>
            <person name="Banerjee S."/>
        </authorList>
    </citation>
    <scope>NUCLEOTIDE SEQUENCE [LARGE SCALE GENOMIC DNA]</scope>
    <source>
        <strain evidence="1 2">HS-06-05</strain>
    </source>
</reference>
<dbReference type="AlphaFoldDB" id="A0AAW3J0X1"/>
<evidence type="ECO:0000313" key="2">
    <source>
        <dbReference type="Proteomes" id="UP000037697"/>
    </source>
</evidence>
<name>A0AAW3J0X1_VIBPH</name>
<protein>
    <recommendedName>
        <fullName evidence="3">Integrase</fullName>
    </recommendedName>
</protein>
<evidence type="ECO:0000313" key="1">
    <source>
        <dbReference type="EMBL" id="KOY40420.1"/>
    </source>
</evidence>
<dbReference type="RefSeq" id="WP_053811775.1">
    <property type="nucleotide sequence ID" value="NZ_LIRS01000032.1"/>
</dbReference>
<proteinExistence type="predicted"/>
<gene>
    <name evidence="1" type="ORF">ACX05_05700</name>
</gene>
<organism evidence="1 2">
    <name type="scientific">Vibrio parahaemolyticus</name>
    <dbReference type="NCBI Taxonomy" id="670"/>
    <lineage>
        <taxon>Bacteria</taxon>
        <taxon>Pseudomonadati</taxon>
        <taxon>Pseudomonadota</taxon>
        <taxon>Gammaproteobacteria</taxon>
        <taxon>Vibrionales</taxon>
        <taxon>Vibrionaceae</taxon>
        <taxon>Vibrio</taxon>
    </lineage>
</organism>
<evidence type="ECO:0008006" key="3">
    <source>
        <dbReference type="Google" id="ProtNLM"/>
    </source>
</evidence>